<dbReference type="PANTHER" id="PTHR36837">
    <property type="entry name" value="POLY(3-HYDROXYALKANOATE) POLYMERASE SUBUNIT PHAC"/>
    <property type="match status" value="1"/>
</dbReference>
<evidence type="ECO:0000313" key="2">
    <source>
        <dbReference type="Proteomes" id="UP000494119"/>
    </source>
</evidence>
<name>A0A6J5FYY0_9BURK</name>
<gene>
    <name evidence="1" type="ORF">LMG28688_02719</name>
</gene>
<evidence type="ECO:0000313" key="1">
    <source>
        <dbReference type="EMBL" id="CAB3788594.1"/>
    </source>
</evidence>
<accession>A0A6J5FYY0</accession>
<sequence>MIYQLCESKRALMGPFADFAAASAKLCNHPLSPLTCAAMAQRMSAAFDLLHRLARDYEKPAFAITRVPVGDREVVVQERVVMALPFCRLVRFKRFTDEAPVLEAMRSQPTVLLVAPLSGHHATLLRDTVKTLLQDHKVYITDWIDARLSFRISRS</sequence>
<proteinExistence type="predicted"/>
<dbReference type="EMBL" id="CADIKL010000011">
    <property type="protein sequence ID" value="CAB3788594.1"/>
    <property type="molecule type" value="Genomic_DNA"/>
</dbReference>
<dbReference type="Proteomes" id="UP000494119">
    <property type="component" value="Unassembled WGS sequence"/>
</dbReference>
<keyword evidence="2" id="KW-1185">Reference proteome</keyword>
<evidence type="ECO:0008006" key="3">
    <source>
        <dbReference type="Google" id="ProtNLM"/>
    </source>
</evidence>
<dbReference type="AlphaFoldDB" id="A0A6J5FYY0"/>
<dbReference type="InterPro" id="IPR051321">
    <property type="entry name" value="PHA/PHB_synthase"/>
</dbReference>
<dbReference type="PANTHER" id="PTHR36837:SF4">
    <property type="entry name" value="BLR0908 PROTEIN"/>
    <property type="match status" value="1"/>
</dbReference>
<protein>
    <recommendedName>
        <fullName evidence="3">Polyhydroxyalkanoate depolymerase</fullName>
    </recommendedName>
</protein>
<organism evidence="1 2">
    <name type="scientific">Paraburkholderia caffeinitolerans</name>
    <dbReference type="NCBI Taxonomy" id="1723730"/>
    <lineage>
        <taxon>Bacteria</taxon>
        <taxon>Pseudomonadati</taxon>
        <taxon>Pseudomonadota</taxon>
        <taxon>Betaproteobacteria</taxon>
        <taxon>Burkholderiales</taxon>
        <taxon>Burkholderiaceae</taxon>
        <taxon>Paraburkholderia</taxon>
    </lineage>
</organism>
<reference evidence="1 2" key="1">
    <citation type="submission" date="2020-04" db="EMBL/GenBank/DDBJ databases">
        <authorList>
            <person name="De Canck E."/>
        </authorList>
    </citation>
    <scope>NUCLEOTIDE SEQUENCE [LARGE SCALE GENOMIC DNA]</scope>
    <source>
        <strain evidence="1 2">LMG 28688</strain>
    </source>
</reference>